<feature type="transmembrane region" description="Helical" evidence="1">
    <location>
        <begin position="40"/>
        <end position="62"/>
    </location>
</feature>
<protein>
    <submittedName>
        <fullName evidence="2">Uncharacterized protein</fullName>
    </submittedName>
</protein>
<evidence type="ECO:0000313" key="2">
    <source>
        <dbReference type="EMBL" id="GCD53744.1"/>
    </source>
</evidence>
<evidence type="ECO:0000313" key="3">
    <source>
        <dbReference type="Proteomes" id="UP000287300"/>
    </source>
</evidence>
<keyword evidence="1" id="KW-1133">Transmembrane helix</keyword>
<dbReference type="EMBL" id="BDES01000068">
    <property type="protein sequence ID" value="GCD53744.1"/>
    <property type="molecule type" value="Genomic_DNA"/>
</dbReference>
<dbReference type="Proteomes" id="UP000287300">
    <property type="component" value="Unassembled WGS sequence"/>
</dbReference>
<dbReference type="AlphaFoldDB" id="A0A401WWU1"/>
<keyword evidence="1" id="KW-0472">Membrane</keyword>
<accession>A0A401WWU1</accession>
<feature type="transmembrane region" description="Helical" evidence="1">
    <location>
        <begin position="7"/>
        <end position="28"/>
    </location>
</feature>
<organism evidence="2 3">
    <name type="scientific">Acetobacter pasteurianus NBRC 3188</name>
    <dbReference type="NCBI Taxonomy" id="1226663"/>
    <lineage>
        <taxon>Bacteria</taxon>
        <taxon>Pseudomonadati</taxon>
        <taxon>Pseudomonadota</taxon>
        <taxon>Alphaproteobacteria</taxon>
        <taxon>Acetobacterales</taxon>
        <taxon>Acetobacteraceae</taxon>
        <taxon>Acetobacter</taxon>
    </lineage>
</organism>
<gene>
    <name evidence="2" type="ORF">NBRC3188_2441</name>
</gene>
<sequence length="235" mass="26570">MKDKAGFYIIVIVSVVTIPLFISIFPSVHWKCLDVSAGDLATWVSAGVSLLALLMAGYAAYLGKKAADIQNRNSTTLSLNTLIESRAEKANIIYGELSSSLEKYYEIKKLNNAGSLDKGILFITFSETQSNIMKCARMLKVIISLTCDYVEKSHIPQNDKKDCIELFFSILDPYMPSEIILRQDTIVFFEDKPEYSKIDKIYYGYLSEMIPYFEQSGLFTEFIKSAEDRGFMKSV</sequence>
<keyword evidence="1" id="KW-0812">Transmembrane</keyword>
<dbReference type="RefSeq" id="WP_124296204.1">
    <property type="nucleotide sequence ID" value="NZ_BDES01000068.1"/>
</dbReference>
<reference evidence="2 3" key="1">
    <citation type="submission" date="2016-06" db="EMBL/GenBank/DDBJ databases">
        <title>Acetobacter pasteurianus NBRC 3188 whole genome sequencing project.</title>
        <authorList>
            <person name="Matsutani M."/>
            <person name="Shiwa Y."/>
            <person name="Okamoto-Kainuma A."/>
            <person name="Ishikawa M."/>
            <person name="Koizumi Y."/>
            <person name="Yoshikawa H."/>
            <person name="Yakushi T."/>
            <person name="Matsushita K."/>
        </authorList>
    </citation>
    <scope>NUCLEOTIDE SEQUENCE [LARGE SCALE GENOMIC DNA]</scope>
    <source>
        <strain evidence="2 3">NBRC 3188</strain>
    </source>
</reference>
<comment type="caution">
    <text evidence="2">The sequence shown here is derived from an EMBL/GenBank/DDBJ whole genome shotgun (WGS) entry which is preliminary data.</text>
</comment>
<proteinExistence type="predicted"/>
<evidence type="ECO:0000256" key="1">
    <source>
        <dbReference type="SAM" id="Phobius"/>
    </source>
</evidence>
<name>A0A401WWU1_ACEPA</name>